<proteinExistence type="predicted"/>
<evidence type="ECO:0008006" key="5">
    <source>
        <dbReference type="Google" id="ProtNLM"/>
    </source>
</evidence>
<dbReference type="FunCoup" id="A0A5N4B5K3">
    <property type="interactions" value="1009"/>
</dbReference>
<keyword evidence="4" id="KW-1185">Reference proteome</keyword>
<dbReference type="Pfam" id="PF00675">
    <property type="entry name" value="Peptidase_M16"/>
    <property type="match status" value="1"/>
</dbReference>
<evidence type="ECO:0000313" key="3">
    <source>
        <dbReference type="EMBL" id="KAB0804836.1"/>
    </source>
</evidence>
<dbReference type="GO" id="GO:0005739">
    <property type="term" value="C:mitochondrion"/>
    <property type="evidence" value="ECO:0007669"/>
    <property type="project" value="TreeGrafter"/>
</dbReference>
<evidence type="ECO:0000259" key="1">
    <source>
        <dbReference type="Pfam" id="PF00675"/>
    </source>
</evidence>
<reference evidence="3 4" key="1">
    <citation type="journal article" date="2018" name="Elife">
        <title>Firefly genomes illuminate parallel origins of bioluminescence in beetles.</title>
        <authorList>
            <person name="Fallon T.R."/>
            <person name="Lower S.E."/>
            <person name="Chang C.H."/>
            <person name="Bessho-Uehara M."/>
            <person name="Martin G.J."/>
            <person name="Bewick A.J."/>
            <person name="Behringer M."/>
            <person name="Debat H.J."/>
            <person name="Wong I."/>
            <person name="Day J.C."/>
            <person name="Suvorov A."/>
            <person name="Silva C.J."/>
            <person name="Stanger-Hall K.F."/>
            <person name="Hall D.W."/>
            <person name="Schmitz R.J."/>
            <person name="Nelson D.R."/>
            <person name="Lewis S.M."/>
            <person name="Shigenobu S."/>
            <person name="Bybee S.M."/>
            <person name="Larracuente A.M."/>
            <person name="Oba Y."/>
            <person name="Weng J.K."/>
        </authorList>
    </citation>
    <scope>NUCLEOTIDE SEQUENCE [LARGE SCALE GENOMIC DNA]</scope>
    <source>
        <strain evidence="3">1611_PpyrPB1</strain>
        <tissue evidence="3">Whole body</tissue>
    </source>
</reference>
<dbReference type="EMBL" id="VVIM01000001">
    <property type="protein sequence ID" value="KAB0804836.1"/>
    <property type="molecule type" value="Genomic_DNA"/>
</dbReference>
<gene>
    <name evidence="3" type="ORF">PPYR_01806</name>
</gene>
<dbReference type="PANTHER" id="PTHR11851:SF226">
    <property type="entry name" value="CYTOCHROME B-C1 COMPLEX SUBUNIT 2, MITOCHONDRIAL"/>
    <property type="match status" value="1"/>
</dbReference>
<evidence type="ECO:0000259" key="2">
    <source>
        <dbReference type="Pfam" id="PF05193"/>
    </source>
</evidence>
<dbReference type="SUPFAM" id="SSF63411">
    <property type="entry name" value="LuxS/MPP-like metallohydrolase"/>
    <property type="match status" value="2"/>
</dbReference>
<feature type="domain" description="Peptidase M16 C-terminal" evidence="2">
    <location>
        <begin position="203"/>
        <end position="377"/>
    </location>
</feature>
<dbReference type="InterPro" id="IPR011249">
    <property type="entry name" value="Metalloenz_LuxS/M16"/>
</dbReference>
<evidence type="ECO:0000313" key="4">
    <source>
        <dbReference type="Proteomes" id="UP000327044"/>
    </source>
</evidence>
<dbReference type="PANTHER" id="PTHR11851">
    <property type="entry name" value="METALLOPROTEASE"/>
    <property type="match status" value="1"/>
</dbReference>
<dbReference type="InterPro" id="IPR007863">
    <property type="entry name" value="Peptidase_M16_C"/>
</dbReference>
<name>A0A5N4B5K3_PHOPY</name>
<dbReference type="AlphaFoldDB" id="A0A5N4B5K3"/>
<dbReference type="InterPro" id="IPR050361">
    <property type="entry name" value="MPP/UQCRC_Complex"/>
</dbReference>
<dbReference type="OrthoDB" id="6369905at2759"/>
<dbReference type="InParanoid" id="A0A5N4B5K3"/>
<dbReference type="InterPro" id="IPR011765">
    <property type="entry name" value="Pept_M16_N"/>
</dbReference>
<dbReference type="FunFam" id="3.30.830.10:FF:000039">
    <property type="entry name" value="Ubiquinol-cytochrome c reductase core subunit 2"/>
    <property type="match status" value="1"/>
</dbReference>
<dbReference type="Proteomes" id="UP000327044">
    <property type="component" value="Unassembled WGS sequence"/>
</dbReference>
<dbReference type="GO" id="GO:0046872">
    <property type="term" value="F:metal ion binding"/>
    <property type="evidence" value="ECO:0007669"/>
    <property type="project" value="InterPro"/>
</dbReference>
<feature type="domain" description="Peptidase M16 N-terminal" evidence="1">
    <location>
        <begin position="52"/>
        <end position="196"/>
    </location>
</feature>
<accession>A0A5N4B5K3</accession>
<comment type="caution">
    <text evidence="3">The sequence shown here is derived from an EMBL/GenBank/DDBJ whole genome shotgun (WGS) entry which is preliminary data.</text>
</comment>
<sequence>MRIMTASPSLFTKICVRKFSSNWKQTKHIDPPVAGYPDYAVKVKSLPNKIIVAAVDNNCSLISRVSIVFRAGTRYETYNTRGVTQCLKVAAGCATKNYSRFAIMRNLQELCTPLTCSVGREVISYTLEGKSSSVDQALDYLVDVASNAVFKRWEVIENIPRLKIELESRTPQQFVVDLVHQAAYRSSGLGNSIYIPKHKLDHVEVEHLEQHVSNYFVGANCAIVGAGVNIKELISLGECINLEKNGCEEKCPAIMHGGEIRSDKGGCVAYVAIAGEGASWRNPKELFSFAILHRALGSGTYITHTSENKSPLAKILRSAPAYLNSITAFNYNYSDSGLFGVLLTANYSDIPCVIGSVYKTLRQGKISAEDFERGKQQAKVSFLLSAESGHSYVGDIATQVMSNGCAYSPCMITEALDCITIKDVNEAAEKLMNGKFSIASAGRLDNVPRLSDLCV</sequence>
<organism evidence="3 4">
    <name type="scientific">Photinus pyralis</name>
    <name type="common">Common eastern firefly</name>
    <name type="synonym">Lampyris pyralis</name>
    <dbReference type="NCBI Taxonomy" id="7054"/>
    <lineage>
        <taxon>Eukaryota</taxon>
        <taxon>Metazoa</taxon>
        <taxon>Ecdysozoa</taxon>
        <taxon>Arthropoda</taxon>
        <taxon>Hexapoda</taxon>
        <taxon>Insecta</taxon>
        <taxon>Pterygota</taxon>
        <taxon>Neoptera</taxon>
        <taxon>Endopterygota</taxon>
        <taxon>Coleoptera</taxon>
        <taxon>Polyphaga</taxon>
        <taxon>Elateriformia</taxon>
        <taxon>Elateroidea</taxon>
        <taxon>Lampyridae</taxon>
        <taxon>Lampyrinae</taxon>
        <taxon>Photinus</taxon>
    </lineage>
</organism>
<dbReference type="Pfam" id="PF05193">
    <property type="entry name" value="Peptidase_M16_C"/>
    <property type="match status" value="1"/>
</dbReference>
<protein>
    <recommendedName>
        <fullName evidence="5">Peptidase M16 N-terminal domain-containing protein</fullName>
    </recommendedName>
</protein>
<dbReference type="Gene3D" id="3.30.830.10">
    <property type="entry name" value="Metalloenzyme, LuxS/M16 peptidase-like"/>
    <property type="match status" value="2"/>
</dbReference>